<protein>
    <recommendedName>
        <fullName evidence="6">EamA domain-containing protein</fullName>
    </recommendedName>
</protein>
<evidence type="ECO:0000256" key="1">
    <source>
        <dbReference type="ARBA" id="ARBA00004141"/>
    </source>
</evidence>
<evidence type="ECO:0000259" key="6">
    <source>
        <dbReference type="Pfam" id="PF00892"/>
    </source>
</evidence>
<feature type="transmembrane region" description="Helical" evidence="5">
    <location>
        <begin position="179"/>
        <end position="199"/>
    </location>
</feature>
<feature type="transmembrane region" description="Helical" evidence="5">
    <location>
        <begin position="7"/>
        <end position="26"/>
    </location>
</feature>
<dbReference type="Pfam" id="PF00892">
    <property type="entry name" value="EamA"/>
    <property type="match status" value="1"/>
</dbReference>
<accession>A0ABP0GTS7</accession>
<keyword evidence="3 5" id="KW-1133">Transmembrane helix</keyword>
<dbReference type="Proteomes" id="UP001642483">
    <property type="component" value="Unassembled WGS sequence"/>
</dbReference>
<feature type="transmembrane region" description="Helical" evidence="5">
    <location>
        <begin position="265"/>
        <end position="284"/>
    </location>
</feature>
<feature type="transmembrane region" description="Helical" evidence="5">
    <location>
        <begin position="92"/>
        <end position="110"/>
    </location>
</feature>
<evidence type="ECO:0000313" key="7">
    <source>
        <dbReference type="EMBL" id="CAK8695138.1"/>
    </source>
</evidence>
<dbReference type="Gene3D" id="1.10.3730.20">
    <property type="match status" value="1"/>
</dbReference>
<keyword evidence="8" id="KW-1185">Reference proteome</keyword>
<proteinExistence type="predicted"/>
<reference evidence="7 8" key="1">
    <citation type="submission" date="2024-02" db="EMBL/GenBank/DDBJ databases">
        <authorList>
            <person name="Daric V."/>
            <person name="Darras S."/>
        </authorList>
    </citation>
    <scope>NUCLEOTIDE SEQUENCE [LARGE SCALE GENOMIC DNA]</scope>
</reference>
<dbReference type="SUPFAM" id="SSF103481">
    <property type="entry name" value="Multidrug resistance efflux transporter EmrE"/>
    <property type="match status" value="1"/>
</dbReference>
<feature type="transmembrane region" description="Helical" evidence="5">
    <location>
        <begin position="296"/>
        <end position="313"/>
    </location>
</feature>
<dbReference type="EMBL" id="CAWYQH010000141">
    <property type="protein sequence ID" value="CAK8695138.1"/>
    <property type="molecule type" value="Genomic_DNA"/>
</dbReference>
<evidence type="ECO:0000256" key="3">
    <source>
        <dbReference type="ARBA" id="ARBA00022989"/>
    </source>
</evidence>
<feature type="transmembrane region" description="Helical" evidence="5">
    <location>
        <begin position="46"/>
        <end position="66"/>
    </location>
</feature>
<organism evidence="7 8">
    <name type="scientific">Clavelina lepadiformis</name>
    <name type="common">Light-bulb sea squirt</name>
    <name type="synonym">Ascidia lepadiformis</name>
    <dbReference type="NCBI Taxonomy" id="159417"/>
    <lineage>
        <taxon>Eukaryota</taxon>
        <taxon>Metazoa</taxon>
        <taxon>Chordata</taxon>
        <taxon>Tunicata</taxon>
        <taxon>Ascidiacea</taxon>
        <taxon>Aplousobranchia</taxon>
        <taxon>Clavelinidae</taxon>
        <taxon>Clavelina</taxon>
    </lineage>
</organism>
<evidence type="ECO:0000313" key="8">
    <source>
        <dbReference type="Proteomes" id="UP001642483"/>
    </source>
</evidence>
<gene>
    <name evidence="7" type="ORF">CVLEPA_LOCUS28424</name>
</gene>
<evidence type="ECO:0000256" key="5">
    <source>
        <dbReference type="SAM" id="Phobius"/>
    </source>
</evidence>
<keyword evidence="2 5" id="KW-0812">Transmembrane</keyword>
<evidence type="ECO:0000256" key="2">
    <source>
        <dbReference type="ARBA" id="ARBA00022692"/>
    </source>
</evidence>
<dbReference type="PANTHER" id="PTHR13146:SF0">
    <property type="entry name" value="SOLUTE CARRIER FAMILY 35 MEMBER F6"/>
    <property type="match status" value="1"/>
</dbReference>
<dbReference type="InterPro" id="IPR037185">
    <property type="entry name" value="EmrE-like"/>
</dbReference>
<feature type="transmembrane region" description="Helical" evidence="5">
    <location>
        <begin position="147"/>
        <end position="167"/>
    </location>
</feature>
<comment type="caution">
    <text evidence="7">The sequence shown here is derived from an EMBL/GenBank/DDBJ whole genome shotgun (WGS) entry which is preliminary data.</text>
</comment>
<dbReference type="InterPro" id="IPR000620">
    <property type="entry name" value="EamA_dom"/>
</dbReference>
<feature type="transmembrane region" description="Helical" evidence="5">
    <location>
        <begin position="319"/>
        <end position="339"/>
    </location>
</feature>
<evidence type="ECO:0000256" key="4">
    <source>
        <dbReference type="ARBA" id="ARBA00023136"/>
    </source>
</evidence>
<dbReference type="InterPro" id="IPR012404">
    <property type="entry name" value="UCP036436"/>
</dbReference>
<dbReference type="PANTHER" id="PTHR13146">
    <property type="match status" value="1"/>
</dbReference>
<sequence>MWTTYQLLLAIGMVITGSINTLATKWADKLSAVGPNGVYHQFDHPFLQAVGMFIGEFSCLIVFQLWRAYWKYKQSKGDTTEVNFGNQNFSPVLFLAPAACDMTATSLMYIGLNYTYASSFQMLRGAIIVFTALLSVAFLRRSIQRKAWFGIFLVVVGLALVGISDIVFSQDSTHGPNAILTGDLIILVAQIIQAVQVVVEEKFVNGKDIHPLQAVGWEGFFGMTILGILLIPMYYIPAGDFSGNPRGVLEDALDGLYQIGQNGTLALAQIGSICSIAFFNFFGISVTKELSATTRMVLDSIRTLIIWAVSLIAKWENFQYLQVIGFLVLLCGTAVYNNLIPTPCIKSSTTPKALVNEYDADKVDENTSLLHDQKIGNEFEDDI</sequence>
<name>A0ABP0GTS7_CLALP</name>
<feature type="domain" description="EamA" evidence="6">
    <location>
        <begin position="8"/>
        <end position="161"/>
    </location>
</feature>
<keyword evidence="4 5" id="KW-0472">Membrane</keyword>
<dbReference type="PIRSF" id="PIRSF036436">
    <property type="entry name" value="UCP036436"/>
    <property type="match status" value="1"/>
</dbReference>
<feature type="transmembrane region" description="Helical" evidence="5">
    <location>
        <begin position="219"/>
        <end position="236"/>
    </location>
</feature>
<comment type="subcellular location">
    <subcellularLocation>
        <location evidence="1">Membrane</location>
        <topology evidence="1">Multi-pass membrane protein</topology>
    </subcellularLocation>
</comment>
<feature type="transmembrane region" description="Helical" evidence="5">
    <location>
        <begin position="122"/>
        <end position="140"/>
    </location>
</feature>